<feature type="transmembrane region" description="Helical" evidence="1">
    <location>
        <begin position="233"/>
        <end position="251"/>
    </location>
</feature>
<feature type="transmembrane region" description="Helical" evidence="1">
    <location>
        <begin position="258"/>
        <end position="282"/>
    </location>
</feature>
<keyword evidence="3" id="KW-1185">Reference proteome</keyword>
<dbReference type="EMBL" id="VUMI01000006">
    <property type="protein sequence ID" value="MSS87840.1"/>
    <property type="molecule type" value="Genomic_DNA"/>
</dbReference>
<dbReference type="GeneID" id="86052573"/>
<keyword evidence="1" id="KW-0812">Transmembrane</keyword>
<feature type="transmembrane region" description="Helical" evidence="1">
    <location>
        <begin position="44"/>
        <end position="62"/>
    </location>
</feature>
<proteinExistence type="predicted"/>
<evidence type="ECO:0000313" key="2">
    <source>
        <dbReference type="EMBL" id="MSS87840.1"/>
    </source>
</evidence>
<dbReference type="Proteomes" id="UP000436047">
    <property type="component" value="Unassembled WGS sequence"/>
</dbReference>
<name>A0A6N7WEI4_9FIRM</name>
<gene>
    <name evidence="2" type="ORF">FYJ45_05705</name>
</gene>
<dbReference type="AlphaFoldDB" id="A0A6N7WEI4"/>
<dbReference type="RefSeq" id="WP_154463831.1">
    <property type="nucleotide sequence ID" value="NZ_VUMI01000006.1"/>
</dbReference>
<sequence length="460" mass="54154">MEIGTKNLGVIDYCYGGRYTIYFFCKLLDFFNFDYFHGQIYSQLFKIFCTEIVVLIATKAFSEVINKEGTGLKLIIINCCVLFAAINVFYVETFIYVTPDWGIGILLAGLTFWAFINKRYILSGVLAFLTVSEYQVFLIVSGILILTFLYLKNKSSFTFYTIKEYSILMIIMFLAAGLNLLLPHILNILGILSNPTRQVSFTQKIDLKFRLMQIFEIFKWILRDSLGMMPNKIIFYFIILLVSFYIVVLLFKKKIVELILFSLHVCVIFFAPFALGLITAGFYMPARVLFPFYYSITALSIIVFSEFTNKYTIFIFGGLIVIFLSVSVWNTKKSSDDHYVSNILDQQYAREIQEKINQYEEETDNKIKIIKIQEWSKREKTWDYREFMKHEYYDTNYNLKLFYDDWAVVPIIEFVSGRKYEMEYMTDNEYKEFFGGKSWGYINLELQVEFINDTAYLAIY</sequence>
<feature type="transmembrane region" description="Helical" evidence="1">
    <location>
        <begin position="165"/>
        <end position="186"/>
    </location>
</feature>
<accession>A0A6N7WEI4</accession>
<feature type="transmembrane region" description="Helical" evidence="1">
    <location>
        <begin position="288"/>
        <end position="304"/>
    </location>
</feature>
<evidence type="ECO:0000313" key="3">
    <source>
        <dbReference type="Proteomes" id="UP000436047"/>
    </source>
</evidence>
<feature type="transmembrane region" description="Helical" evidence="1">
    <location>
        <begin position="103"/>
        <end position="122"/>
    </location>
</feature>
<keyword evidence="1" id="KW-1133">Transmembrane helix</keyword>
<evidence type="ECO:0000256" key="1">
    <source>
        <dbReference type="SAM" id="Phobius"/>
    </source>
</evidence>
<organism evidence="2 3">
    <name type="scientific">Eisenbergiella porci</name>
    <dbReference type="NCBI Taxonomy" id="2652274"/>
    <lineage>
        <taxon>Bacteria</taxon>
        <taxon>Bacillati</taxon>
        <taxon>Bacillota</taxon>
        <taxon>Clostridia</taxon>
        <taxon>Lachnospirales</taxon>
        <taxon>Lachnospiraceae</taxon>
        <taxon>Eisenbergiella</taxon>
    </lineage>
</organism>
<reference evidence="2 3" key="1">
    <citation type="submission" date="2019-08" db="EMBL/GenBank/DDBJ databases">
        <title>In-depth cultivation of the pig gut microbiome towards novel bacterial diversity and tailored functional studies.</title>
        <authorList>
            <person name="Wylensek D."/>
            <person name="Hitch T.C.A."/>
            <person name="Clavel T."/>
        </authorList>
    </citation>
    <scope>NUCLEOTIDE SEQUENCE [LARGE SCALE GENOMIC DNA]</scope>
    <source>
        <strain evidence="2 3">WCA-389-WT-23B</strain>
    </source>
</reference>
<feature type="transmembrane region" description="Helical" evidence="1">
    <location>
        <begin position="74"/>
        <end position="91"/>
    </location>
</feature>
<feature type="transmembrane region" description="Helical" evidence="1">
    <location>
        <begin position="311"/>
        <end position="329"/>
    </location>
</feature>
<feature type="transmembrane region" description="Helical" evidence="1">
    <location>
        <begin position="134"/>
        <end position="153"/>
    </location>
</feature>
<protein>
    <submittedName>
        <fullName evidence="2">Uncharacterized protein</fullName>
    </submittedName>
</protein>
<keyword evidence="1" id="KW-0472">Membrane</keyword>
<comment type="caution">
    <text evidence="2">The sequence shown here is derived from an EMBL/GenBank/DDBJ whole genome shotgun (WGS) entry which is preliminary data.</text>
</comment>